<dbReference type="Proteomes" id="UP000652761">
    <property type="component" value="Unassembled WGS sequence"/>
</dbReference>
<evidence type="ECO:0000256" key="1">
    <source>
        <dbReference type="SAM" id="MobiDB-lite"/>
    </source>
</evidence>
<feature type="region of interest" description="Disordered" evidence="1">
    <location>
        <begin position="290"/>
        <end position="345"/>
    </location>
</feature>
<evidence type="ECO:0000259" key="3">
    <source>
        <dbReference type="Pfam" id="PF14327"/>
    </source>
</evidence>
<dbReference type="InterPro" id="IPR025742">
    <property type="entry name" value="CSTF2_hinge"/>
</dbReference>
<dbReference type="Pfam" id="PF14304">
    <property type="entry name" value="CSTF_C"/>
    <property type="match status" value="1"/>
</dbReference>
<dbReference type="Pfam" id="PF14327">
    <property type="entry name" value="CSTF2_hinge"/>
    <property type="match status" value="1"/>
</dbReference>
<reference evidence="4" key="1">
    <citation type="submission" date="2017-07" db="EMBL/GenBank/DDBJ databases">
        <title>Taro Niue Genome Assembly and Annotation.</title>
        <authorList>
            <person name="Atibalentja N."/>
            <person name="Keating K."/>
            <person name="Fields C.J."/>
        </authorList>
    </citation>
    <scope>NUCLEOTIDE SEQUENCE</scope>
    <source>
        <strain evidence="4">Niue_2</strain>
        <tissue evidence="4">Leaf</tissue>
    </source>
</reference>
<proteinExistence type="predicted"/>
<feature type="domain" description="Transcription termination and cleavage factor C-terminal" evidence="2">
    <location>
        <begin position="564"/>
        <end position="598"/>
    </location>
</feature>
<feature type="region of interest" description="Disordered" evidence="1">
    <location>
        <begin position="9"/>
        <end position="63"/>
    </location>
</feature>
<dbReference type="AlphaFoldDB" id="A0A843UGN0"/>
<feature type="compositionally biased region" description="Low complexity" evidence="1">
    <location>
        <begin position="209"/>
        <end position="223"/>
    </location>
</feature>
<feature type="region of interest" description="Disordered" evidence="1">
    <location>
        <begin position="185"/>
        <end position="229"/>
    </location>
</feature>
<gene>
    <name evidence="4" type="ORF">Taro_011627</name>
</gene>
<feature type="non-terminal residue" evidence="4">
    <location>
        <position position="598"/>
    </location>
</feature>
<protein>
    <recommendedName>
        <fullName evidence="6">Cleavage stimulating factor 64</fullName>
    </recommendedName>
</protein>
<sequence length="598" mass="65697">SLLALWTHTSQWPQRAASSTQQKTAAPSSPLQTSHCTLQTSQQHKPERPPPLMRASRRRPPLDAGHTVHDSFLGARIFWTNVSNAALVLSVCHQDKRRVLRPYGYLDHVESVAEEIELRRREAWTDDSTLFRILYSSRVAGPTVVVGVGDATPPTVVFSNRTQISKFYPPSRLWTDPARLPYSVRVRGGAEEEGKAPRPDEGERRRRQPPAASPMMAAKPQQQMGGGGGENLTVQIAGMSKTQLYDIMCQMKNLIEQNPQQARQILIDNPPLTKALFQAQIMLGMVQPPKVMPNIQQPSTQQSQPPSQLQASQSLTSQAGSQGEYVTKPQVPVRQQQQSQSTVSVSSVSIPPLAFQSQAMPPHTVPPVQQAKGTLSTQLSNQISSQIQNLPPPPPPVPQQSILPTHISMVPGQSQPPLQTSNVMLPPLQPPLPQQPRPSSIQPFQQHLYPQIPTGLGFQVPSSHQQLLSQPLFHPGVNPPTSFPQGQPPLPNQPLPQQIYQGASHITSDFSGSAQVDRASSWAPGLPERATPLAGVPPIMTGQMGPSPGGQPFRPSQLTAEMEQALLQQVMSLTPEQINQLPPEHRNQVFQIQQMYRR</sequence>
<dbReference type="Gene3D" id="1.25.40.630">
    <property type="match status" value="1"/>
</dbReference>
<feature type="compositionally biased region" description="Polar residues" evidence="1">
    <location>
        <begin position="9"/>
        <end position="43"/>
    </location>
</feature>
<evidence type="ECO:0000259" key="2">
    <source>
        <dbReference type="Pfam" id="PF14304"/>
    </source>
</evidence>
<evidence type="ECO:0000313" key="5">
    <source>
        <dbReference type="Proteomes" id="UP000652761"/>
    </source>
</evidence>
<dbReference type="InterPro" id="IPR038192">
    <property type="entry name" value="CSTF_C_sf"/>
</dbReference>
<feature type="domain" description="Cleavage stimulation factor subunit 2 hinge" evidence="3">
    <location>
        <begin position="230"/>
        <end position="291"/>
    </location>
</feature>
<dbReference type="GO" id="GO:0031124">
    <property type="term" value="P:mRNA 3'-end processing"/>
    <property type="evidence" value="ECO:0007669"/>
    <property type="project" value="InterPro"/>
</dbReference>
<feature type="compositionally biased region" description="Low complexity" evidence="1">
    <location>
        <begin position="374"/>
        <end position="389"/>
    </location>
</feature>
<keyword evidence="5" id="KW-1185">Reference proteome</keyword>
<evidence type="ECO:0000313" key="4">
    <source>
        <dbReference type="EMBL" id="MQL79189.1"/>
    </source>
</evidence>
<feature type="compositionally biased region" description="Polar residues" evidence="1">
    <location>
        <begin position="411"/>
        <end position="423"/>
    </location>
</feature>
<dbReference type="PANTHER" id="PTHR47866">
    <property type="entry name" value="HYDROXYPROLINE-RICH GLYCOPROTEIN FAMILY PROTEIN"/>
    <property type="match status" value="1"/>
</dbReference>
<organism evidence="4 5">
    <name type="scientific">Colocasia esculenta</name>
    <name type="common">Wild taro</name>
    <name type="synonym">Arum esculentum</name>
    <dbReference type="NCBI Taxonomy" id="4460"/>
    <lineage>
        <taxon>Eukaryota</taxon>
        <taxon>Viridiplantae</taxon>
        <taxon>Streptophyta</taxon>
        <taxon>Embryophyta</taxon>
        <taxon>Tracheophyta</taxon>
        <taxon>Spermatophyta</taxon>
        <taxon>Magnoliopsida</taxon>
        <taxon>Liliopsida</taxon>
        <taxon>Araceae</taxon>
        <taxon>Aroideae</taxon>
        <taxon>Colocasieae</taxon>
        <taxon>Colocasia</taxon>
    </lineage>
</organism>
<dbReference type="InterPro" id="IPR026896">
    <property type="entry name" value="CSTF_C"/>
</dbReference>
<comment type="caution">
    <text evidence="4">The sequence shown here is derived from an EMBL/GenBank/DDBJ whole genome shotgun (WGS) entry which is preliminary data.</text>
</comment>
<feature type="region of interest" description="Disordered" evidence="1">
    <location>
        <begin position="357"/>
        <end position="442"/>
    </location>
</feature>
<dbReference type="Gene3D" id="1.10.20.70">
    <property type="entry name" value="Transcription termination and cleavage factor, C-terminal domain"/>
    <property type="match status" value="1"/>
</dbReference>
<feature type="compositionally biased region" description="Pro residues" evidence="1">
    <location>
        <begin position="427"/>
        <end position="436"/>
    </location>
</feature>
<evidence type="ECO:0008006" key="6">
    <source>
        <dbReference type="Google" id="ProtNLM"/>
    </source>
</evidence>
<dbReference type="PANTHER" id="PTHR47866:SF2">
    <property type="entry name" value="HYDROXYPROLINE-RICH GLYCOPROTEIN FAMILY PROTEIN"/>
    <property type="match status" value="1"/>
</dbReference>
<accession>A0A843UGN0</accession>
<feature type="compositionally biased region" description="Low complexity" evidence="1">
    <location>
        <begin position="296"/>
        <end position="345"/>
    </location>
</feature>
<dbReference type="EMBL" id="NMUH01000439">
    <property type="protein sequence ID" value="MQL79189.1"/>
    <property type="molecule type" value="Genomic_DNA"/>
</dbReference>
<feature type="compositionally biased region" description="Basic and acidic residues" evidence="1">
    <location>
        <begin position="188"/>
        <end position="204"/>
    </location>
</feature>
<name>A0A843UGN0_COLES</name>
<dbReference type="OrthoDB" id="272703at2759"/>